<sequence>MSGIPWPPPNVCAKPVPIRPRNWSTEGGTAPAGSSSGQPKLSVLASSSLPPAAPQRSGVGSGAAPIPPAEDGGGRWEEEEG</sequence>
<dbReference type="EMBL" id="GBRH01175450">
    <property type="protein sequence ID" value="JAE22446.1"/>
    <property type="molecule type" value="Transcribed_RNA"/>
</dbReference>
<feature type="compositionally biased region" description="Pro residues" evidence="1">
    <location>
        <begin position="1"/>
        <end position="10"/>
    </location>
</feature>
<organism evidence="2">
    <name type="scientific">Arundo donax</name>
    <name type="common">Giant reed</name>
    <name type="synonym">Donax arundinaceus</name>
    <dbReference type="NCBI Taxonomy" id="35708"/>
    <lineage>
        <taxon>Eukaryota</taxon>
        <taxon>Viridiplantae</taxon>
        <taxon>Streptophyta</taxon>
        <taxon>Embryophyta</taxon>
        <taxon>Tracheophyta</taxon>
        <taxon>Spermatophyta</taxon>
        <taxon>Magnoliopsida</taxon>
        <taxon>Liliopsida</taxon>
        <taxon>Poales</taxon>
        <taxon>Poaceae</taxon>
        <taxon>PACMAD clade</taxon>
        <taxon>Arundinoideae</taxon>
        <taxon>Arundineae</taxon>
        <taxon>Arundo</taxon>
    </lineage>
</organism>
<feature type="compositionally biased region" description="Low complexity" evidence="1">
    <location>
        <begin position="41"/>
        <end position="50"/>
    </location>
</feature>
<dbReference type="AlphaFoldDB" id="A0A0A9GIT4"/>
<accession>A0A0A9GIT4</accession>
<feature type="compositionally biased region" description="Basic and acidic residues" evidence="1">
    <location>
        <begin position="72"/>
        <end position="81"/>
    </location>
</feature>
<feature type="compositionally biased region" description="Polar residues" evidence="1">
    <location>
        <begin position="22"/>
        <end position="39"/>
    </location>
</feature>
<feature type="region of interest" description="Disordered" evidence="1">
    <location>
        <begin position="1"/>
        <end position="81"/>
    </location>
</feature>
<protein>
    <submittedName>
        <fullName evidence="2">Uncharacterized protein</fullName>
    </submittedName>
</protein>
<reference evidence="2" key="1">
    <citation type="submission" date="2014-09" db="EMBL/GenBank/DDBJ databases">
        <authorList>
            <person name="Magalhaes I.L.F."/>
            <person name="Oliveira U."/>
            <person name="Santos F.R."/>
            <person name="Vidigal T.H.D.A."/>
            <person name="Brescovit A.D."/>
            <person name="Santos A.J."/>
        </authorList>
    </citation>
    <scope>NUCLEOTIDE SEQUENCE</scope>
    <source>
        <tissue evidence="2">Shoot tissue taken approximately 20 cm above the soil surface</tissue>
    </source>
</reference>
<evidence type="ECO:0000313" key="2">
    <source>
        <dbReference type="EMBL" id="JAE22446.1"/>
    </source>
</evidence>
<name>A0A0A9GIT4_ARUDO</name>
<proteinExistence type="predicted"/>
<reference evidence="2" key="2">
    <citation type="journal article" date="2015" name="Data Brief">
        <title>Shoot transcriptome of the giant reed, Arundo donax.</title>
        <authorList>
            <person name="Barrero R.A."/>
            <person name="Guerrero F.D."/>
            <person name="Moolhuijzen P."/>
            <person name="Goolsby J.A."/>
            <person name="Tidwell J."/>
            <person name="Bellgard S.E."/>
            <person name="Bellgard M.I."/>
        </authorList>
    </citation>
    <scope>NUCLEOTIDE SEQUENCE</scope>
    <source>
        <tissue evidence="2">Shoot tissue taken approximately 20 cm above the soil surface</tissue>
    </source>
</reference>
<evidence type="ECO:0000256" key="1">
    <source>
        <dbReference type="SAM" id="MobiDB-lite"/>
    </source>
</evidence>